<dbReference type="CDD" id="cd01004">
    <property type="entry name" value="PBP2_MidA_like"/>
    <property type="match status" value="1"/>
</dbReference>
<dbReference type="InterPro" id="IPR001638">
    <property type="entry name" value="Solute-binding_3/MltF_N"/>
</dbReference>
<sequence>MLKKNGFKAISAISLACAAFLGLIGSAHAENNADGFVINSKISKAALNPAAVAALPSDIKEKGVLTIGGETTLPPYLYREDGGITGIEADFMQALGQALGVRIKVINTDFGSMVIGLTSGRLDVAMSDFSDTPEREKQVTFVDYTKTGQQLIVAKGNPRNIHSVADLCGTTAGGPVGSLSLAIAQRQSDSCTKAGKPAVTVQGYPSASASDLALRTGRIDAMGIDYAIAANIVKASAGKAELTGDLFESGFHGAAVGTKNAQLAKALQLAFEGISKQGIDKQILDFYGVPQMRIDNPVINAMQGKN</sequence>
<evidence type="ECO:0000259" key="3">
    <source>
        <dbReference type="SMART" id="SM00062"/>
    </source>
</evidence>
<evidence type="ECO:0000313" key="5">
    <source>
        <dbReference type="Proteomes" id="UP000193228"/>
    </source>
</evidence>
<dbReference type="OrthoDB" id="9768183at2"/>
<dbReference type="PANTHER" id="PTHR35936">
    <property type="entry name" value="MEMBRANE-BOUND LYTIC MUREIN TRANSGLYCOSYLASE F"/>
    <property type="match status" value="1"/>
</dbReference>
<dbReference type="STRING" id="1515439.SAMN06265784_106163"/>
<dbReference type="EMBL" id="FXAT01000006">
    <property type="protein sequence ID" value="SMG53483.1"/>
    <property type="molecule type" value="Genomic_DNA"/>
</dbReference>
<reference evidence="5" key="1">
    <citation type="submission" date="2017-04" db="EMBL/GenBank/DDBJ databases">
        <authorList>
            <person name="Varghese N."/>
            <person name="Submissions S."/>
        </authorList>
    </citation>
    <scope>NUCLEOTIDE SEQUENCE [LARGE SCALE GENOMIC DNA]</scope>
    <source>
        <strain evidence="5">LMG 29540</strain>
    </source>
</reference>
<feature type="signal peptide" evidence="2">
    <location>
        <begin position="1"/>
        <end position="29"/>
    </location>
</feature>
<dbReference type="AlphaFoldDB" id="A0A1X7LJI8"/>
<dbReference type="Gene3D" id="3.40.190.10">
    <property type="entry name" value="Periplasmic binding protein-like II"/>
    <property type="match status" value="2"/>
</dbReference>
<evidence type="ECO:0000313" key="4">
    <source>
        <dbReference type="EMBL" id="SMG53483.1"/>
    </source>
</evidence>
<gene>
    <name evidence="4" type="ORF">SAMN06265784_106163</name>
</gene>
<organism evidence="4 5">
    <name type="scientific">Paraburkholderia susongensis</name>
    <dbReference type="NCBI Taxonomy" id="1515439"/>
    <lineage>
        <taxon>Bacteria</taxon>
        <taxon>Pseudomonadati</taxon>
        <taxon>Pseudomonadota</taxon>
        <taxon>Betaproteobacteria</taxon>
        <taxon>Burkholderiales</taxon>
        <taxon>Burkholderiaceae</taxon>
        <taxon>Paraburkholderia</taxon>
    </lineage>
</organism>
<proteinExistence type="predicted"/>
<dbReference type="PANTHER" id="PTHR35936:SF17">
    <property type="entry name" value="ARGININE-BINDING EXTRACELLULAR PROTEIN ARTP"/>
    <property type="match status" value="1"/>
</dbReference>
<dbReference type="SMART" id="SM00062">
    <property type="entry name" value="PBPb"/>
    <property type="match status" value="1"/>
</dbReference>
<evidence type="ECO:0000256" key="1">
    <source>
        <dbReference type="ARBA" id="ARBA00022729"/>
    </source>
</evidence>
<keyword evidence="1 2" id="KW-0732">Signal</keyword>
<dbReference type="SUPFAM" id="SSF53850">
    <property type="entry name" value="Periplasmic binding protein-like II"/>
    <property type="match status" value="1"/>
</dbReference>
<evidence type="ECO:0000256" key="2">
    <source>
        <dbReference type="SAM" id="SignalP"/>
    </source>
</evidence>
<name>A0A1X7LJI8_9BURK</name>
<protein>
    <submittedName>
        <fullName evidence="4">Polar amino acid transport system substrate-binding protein</fullName>
    </submittedName>
</protein>
<keyword evidence="5" id="KW-1185">Reference proteome</keyword>
<dbReference type="Proteomes" id="UP000193228">
    <property type="component" value="Unassembled WGS sequence"/>
</dbReference>
<accession>A0A1X7LJI8</accession>
<dbReference type="Pfam" id="PF00497">
    <property type="entry name" value="SBP_bac_3"/>
    <property type="match status" value="1"/>
</dbReference>
<feature type="domain" description="Solute-binding protein family 3/N-terminal" evidence="3">
    <location>
        <begin position="64"/>
        <end position="290"/>
    </location>
</feature>
<feature type="chain" id="PRO_5012914303" evidence="2">
    <location>
        <begin position="30"/>
        <end position="306"/>
    </location>
</feature>